<proteinExistence type="predicted"/>
<protein>
    <submittedName>
        <fullName evidence="3">Type 1 glutamine amidotransferase</fullName>
    </submittedName>
</protein>
<feature type="chain" id="PRO_5046078534" evidence="1">
    <location>
        <begin position="25"/>
        <end position="257"/>
    </location>
</feature>
<gene>
    <name evidence="3" type="ORF">J2X05_000146</name>
</gene>
<dbReference type="PANTHER" id="PTHR40469:SF2">
    <property type="entry name" value="GALACTOSE-BINDING DOMAIN-LIKE SUPERFAMILY PROTEIN"/>
    <property type="match status" value="1"/>
</dbReference>
<name>A0ABU1USI3_9GAMM</name>
<dbReference type="Gene3D" id="3.40.50.880">
    <property type="match status" value="1"/>
</dbReference>
<feature type="signal peptide" evidence="1">
    <location>
        <begin position="1"/>
        <end position="24"/>
    </location>
</feature>
<dbReference type="RefSeq" id="WP_310067400.1">
    <property type="nucleotide sequence ID" value="NZ_JAVDVX010000001.1"/>
</dbReference>
<dbReference type="InterPro" id="IPR029062">
    <property type="entry name" value="Class_I_gatase-like"/>
</dbReference>
<evidence type="ECO:0000313" key="4">
    <source>
        <dbReference type="Proteomes" id="UP001253595"/>
    </source>
</evidence>
<dbReference type="EMBL" id="JAVDVX010000001">
    <property type="protein sequence ID" value="MDR7088143.1"/>
    <property type="molecule type" value="Genomic_DNA"/>
</dbReference>
<organism evidence="3 4">
    <name type="scientific">Cellvibrio fibrivorans</name>
    <dbReference type="NCBI Taxonomy" id="126350"/>
    <lineage>
        <taxon>Bacteria</taxon>
        <taxon>Pseudomonadati</taxon>
        <taxon>Pseudomonadota</taxon>
        <taxon>Gammaproteobacteria</taxon>
        <taxon>Cellvibrionales</taxon>
        <taxon>Cellvibrionaceae</taxon>
        <taxon>Cellvibrio</taxon>
    </lineage>
</organism>
<keyword evidence="3" id="KW-0315">Glutamine amidotransferase</keyword>
<dbReference type="PANTHER" id="PTHR40469">
    <property type="entry name" value="SECRETED GLYCOSYL HYDROLASE"/>
    <property type="match status" value="1"/>
</dbReference>
<accession>A0ABU1USI3</accession>
<keyword evidence="1" id="KW-0732">Signal</keyword>
<dbReference type="SUPFAM" id="SSF52317">
    <property type="entry name" value="Class I glutamine amidotransferase-like"/>
    <property type="match status" value="1"/>
</dbReference>
<reference evidence="3 4" key="1">
    <citation type="submission" date="2023-07" db="EMBL/GenBank/DDBJ databases">
        <title>Sorghum-associated microbial communities from plants grown in Nebraska, USA.</title>
        <authorList>
            <person name="Schachtman D."/>
        </authorList>
    </citation>
    <scope>NUCLEOTIDE SEQUENCE [LARGE SCALE GENOMIC DNA]</scope>
    <source>
        <strain evidence="3 4">BE190</strain>
    </source>
</reference>
<sequence>MRRQIALSLALTCALLCTAISAQAQQFNVLLFTKTNGWHHESVNEGVTAVRELAVRHHFSVDWHEDAGIFNDEKLKKYQAVIFLLTTGDILNDEQQAAMERFIRSGKGFVGVHSASDTEYDWDWYTKMVGRTFHIHPVIQTAELTVTNRKFPGVERMPDRFLWTDEWYEFGAERIKGLNYILAVDEQTFDPKVSWGEKKGEGMGKFHPIAWYHDYDGGRAFYTALGHLPATYSDALFLEHIYGGLYWAATGKGLRKK</sequence>
<dbReference type="Pfam" id="PF06283">
    <property type="entry name" value="ThuA"/>
    <property type="match status" value="1"/>
</dbReference>
<keyword evidence="4" id="KW-1185">Reference proteome</keyword>
<evidence type="ECO:0000313" key="3">
    <source>
        <dbReference type="EMBL" id="MDR7088143.1"/>
    </source>
</evidence>
<evidence type="ECO:0000259" key="2">
    <source>
        <dbReference type="Pfam" id="PF06283"/>
    </source>
</evidence>
<dbReference type="Proteomes" id="UP001253595">
    <property type="component" value="Unassembled WGS sequence"/>
</dbReference>
<comment type="caution">
    <text evidence="3">The sequence shown here is derived from an EMBL/GenBank/DDBJ whole genome shotgun (WGS) entry which is preliminary data.</text>
</comment>
<dbReference type="InterPro" id="IPR029010">
    <property type="entry name" value="ThuA-like"/>
</dbReference>
<feature type="domain" description="ThuA-like" evidence="2">
    <location>
        <begin position="28"/>
        <end position="248"/>
    </location>
</feature>
<evidence type="ECO:0000256" key="1">
    <source>
        <dbReference type="SAM" id="SignalP"/>
    </source>
</evidence>